<dbReference type="Proteomes" id="UP000053647">
    <property type="component" value="Unassembled WGS sequence"/>
</dbReference>
<reference evidence="2" key="2">
    <citation type="submission" date="2015-01" db="EMBL/GenBank/DDBJ databases">
        <title>Evolutionary Origins and Diversification of the Mycorrhizal Mutualists.</title>
        <authorList>
            <consortium name="DOE Joint Genome Institute"/>
            <consortium name="Mycorrhizal Genomics Consortium"/>
            <person name="Kohler A."/>
            <person name="Kuo A."/>
            <person name="Nagy L.G."/>
            <person name="Floudas D."/>
            <person name="Copeland A."/>
            <person name="Barry K.W."/>
            <person name="Cichocki N."/>
            <person name="Veneault-Fourrey C."/>
            <person name="LaButti K."/>
            <person name="Lindquist E.A."/>
            <person name="Lipzen A."/>
            <person name="Lundell T."/>
            <person name="Morin E."/>
            <person name="Murat C."/>
            <person name="Riley R."/>
            <person name="Ohm R."/>
            <person name="Sun H."/>
            <person name="Tunlid A."/>
            <person name="Henrissat B."/>
            <person name="Grigoriev I.V."/>
            <person name="Hibbett D.S."/>
            <person name="Martin F."/>
        </authorList>
    </citation>
    <scope>NUCLEOTIDE SEQUENCE [LARGE SCALE GENOMIC DNA]</scope>
    <source>
        <strain evidence="2">ATCC 200175</strain>
    </source>
</reference>
<evidence type="ECO:0000313" key="2">
    <source>
        <dbReference type="Proteomes" id="UP000053647"/>
    </source>
</evidence>
<keyword evidence="2" id="KW-1185">Reference proteome</keyword>
<gene>
    <name evidence="1" type="ORF">PAXINDRAFT_182932</name>
</gene>
<dbReference type="HOGENOM" id="CLU_2910391_0_0_1"/>
<evidence type="ECO:0000313" key="1">
    <source>
        <dbReference type="EMBL" id="KIJ05368.1"/>
    </source>
</evidence>
<reference evidence="1 2" key="1">
    <citation type="submission" date="2014-06" db="EMBL/GenBank/DDBJ databases">
        <authorList>
            <consortium name="DOE Joint Genome Institute"/>
            <person name="Kuo A."/>
            <person name="Kohler A."/>
            <person name="Nagy L.G."/>
            <person name="Floudas D."/>
            <person name="Copeland A."/>
            <person name="Barry K.W."/>
            <person name="Cichocki N."/>
            <person name="Veneault-Fourrey C."/>
            <person name="LaButti K."/>
            <person name="Lindquist E.A."/>
            <person name="Lipzen A."/>
            <person name="Lundell T."/>
            <person name="Morin E."/>
            <person name="Murat C."/>
            <person name="Sun H."/>
            <person name="Tunlid A."/>
            <person name="Henrissat B."/>
            <person name="Grigoriev I.V."/>
            <person name="Hibbett D.S."/>
            <person name="Martin F."/>
            <person name="Nordberg H.P."/>
            <person name="Cantor M.N."/>
            <person name="Hua S.X."/>
        </authorList>
    </citation>
    <scope>NUCLEOTIDE SEQUENCE [LARGE SCALE GENOMIC DNA]</scope>
    <source>
        <strain evidence="1 2">ATCC 200175</strain>
    </source>
</reference>
<feature type="non-terminal residue" evidence="1">
    <location>
        <position position="62"/>
    </location>
</feature>
<dbReference type="AlphaFoldDB" id="A0A0C9T1G5"/>
<name>A0A0C9T1G5_PAXIN</name>
<protein>
    <submittedName>
        <fullName evidence="1">Uncharacterized protein</fullName>
    </submittedName>
</protein>
<accession>A0A0C9T1G5</accession>
<organism evidence="1 2">
    <name type="scientific">Paxillus involutus ATCC 200175</name>
    <dbReference type="NCBI Taxonomy" id="664439"/>
    <lineage>
        <taxon>Eukaryota</taxon>
        <taxon>Fungi</taxon>
        <taxon>Dikarya</taxon>
        <taxon>Basidiomycota</taxon>
        <taxon>Agaricomycotina</taxon>
        <taxon>Agaricomycetes</taxon>
        <taxon>Agaricomycetidae</taxon>
        <taxon>Boletales</taxon>
        <taxon>Paxilineae</taxon>
        <taxon>Paxillaceae</taxon>
        <taxon>Paxillus</taxon>
    </lineage>
</organism>
<sequence length="62" mass="7407">MLYAYRYSDRAWREWIFCPNPGMRRKREPSDAGVRQACQFSHDLSECTFKTYKPDRMLVLGA</sequence>
<feature type="non-terminal residue" evidence="1">
    <location>
        <position position="1"/>
    </location>
</feature>
<proteinExistence type="predicted"/>
<dbReference type="EMBL" id="KN821026">
    <property type="protein sequence ID" value="KIJ05368.1"/>
    <property type="molecule type" value="Genomic_DNA"/>
</dbReference>